<dbReference type="Proteomes" id="UP000001449">
    <property type="component" value="Chromosome 3"/>
</dbReference>
<feature type="compositionally biased region" description="Low complexity" evidence="1">
    <location>
        <begin position="37"/>
        <end position="54"/>
    </location>
</feature>
<dbReference type="HOGENOM" id="CLU_1357084_0_0_1"/>
<dbReference type="OMA" id="DMDPLEY"/>
<organism evidence="2 3">
    <name type="scientific">Thalassiosira pseudonana</name>
    <name type="common">Marine diatom</name>
    <name type="synonym">Cyclotella nana</name>
    <dbReference type="NCBI Taxonomy" id="35128"/>
    <lineage>
        <taxon>Eukaryota</taxon>
        <taxon>Sar</taxon>
        <taxon>Stramenopiles</taxon>
        <taxon>Ochrophyta</taxon>
        <taxon>Bacillariophyta</taxon>
        <taxon>Coscinodiscophyceae</taxon>
        <taxon>Thalassiosirophycidae</taxon>
        <taxon>Thalassiosirales</taxon>
        <taxon>Thalassiosiraceae</taxon>
        <taxon>Thalassiosira</taxon>
    </lineage>
</organism>
<evidence type="ECO:0000256" key="1">
    <source>
        <dbReference type="SAM" id="MobiDB-lite"/>
    </source>
</evidence>
<feature type="region of interest" description="Disordered" evidence="1">
    <location>
        <begin position="159"/>
        <end position="184"/>
    </location>
</feature>
<dbReference type="eggNOG" id="ENOG502QYUA">
    <property type="taxonomic scope" value="Eukaryota"/>
</dbReference>
<dbReference type="AlphaFoldDB" id="B8BY80"/>
<dbReference type="PaxDb" id="35128-Thaps3592"/>
<keyword evidence="3" id="KW-1185">Reference proteome</keyword>
<dbReference type="KEGG" id="tps:THAPSDRAFT_3592"/>
<reference evidence="2 3" key="2">
    <citation type="journal article" date="2008" name="Nature">
        <title>The Phaeodactylum genome reveals the evolutionary history of diatom genomes.</title>
        <authorList>
            <person name="Bowler C."/>
            <person name="Allen A.E."/>
            <person name="Badger J.H."/>
            <person name="Grimwood J."/>
            <person name="Jabbari K."/>
            <person name="Kuo A."/>
            <person name="Maheswari U."/>
            <person name="Martens C."/>
            <person name="Maumus F."/>
            <person name="Otillar R.P."/>
            <person name="Rayko E."/>
            <person name="Salamov A."/>
            <person name="Vandepoele K."/>
            <person name="Beszteri B."/>
            <person name="Gruber A."/>
            <person name="Heijde M."/>
            <person name="Katinka M."/>
            <person name="Mock T."/>
            <person name="Valentin K."/>
            <person name="Verret F."/>
            <person name="Berges J.A."/>
            <person name="Brownlee C."/>
            <person name="Cadoret J.P."/>
            <person name="Chiovitti A."/>
            <person name="Choi C.J."/>
            <person name="Coesel S."/>
            <person name="De Martino A."/>
            <person name="Detter J.C."/>
            <person name="Durkin C."/>
            <person name="Falciatore A."/>
            <person name="Fournet J."/>
            <person name="Haruta M."/>
            <person name="Huysman M.J."/>
            <person name="Jenkins B.D."/>
            <person name="Jiroutova K."/>
            <person name="Jorgensen R.E."/>
            <person name="Joubert Y."/>
            <person name="Kaplan A."/>
            <person name="Kroger N."/>
            <person name="Kroth P.G."/>
            <person name="La Roche J."/>
            <person name="Lindquist E."/>
            <person name="Lommer M."/>
            <person name="Martin-Jezequel V."/>
            <person name="Lopez P.J."/>
            <person name="Lucas S."/>
            <person name="Mangogna M."/>
            <person name="McGinnis K."/>
            <person name="Medlin L.K."/>
            <person name="Montsant A."/>
            <person name="Oudot-Le Secq M.P."/>
            <person name="Napoli C."/>
            <person name="Obornik M."/>
            <person name="Parker M.S."/>
            <person name="Petit J.L."/>
            <person name="Porcel B.M."/>
            <person name="Poulsen N."/>
            <person name="Robison M."/>
            <person name="Rychlewski L."/>
            <person name="Rynearson T.A."/>
            <person name="Schmutz J."/>
            <person name="Shapiro H."/>
            <person name="Siaut M."/>
            <person name="Stanley M."/>
            <person name="Sussman M.R."/>
            <person name="Taylor A.R."/>
            <person name="Vardi A."/>
            <person name="von Dassow P."/>
            <person name="Vyverman W."/>
            <person name="Willis A."/>
            <person name="Wyrwicz L.S."/>
            <person name="Rokhsar D.S."/>
            <person name="Weissenbach J."/>
            <person name="Armbrust E.V."/>
            <person name="Green B.R."/>
            <person name="Van de Peer Y."/>
            <person name="Grigoriev I.V."/>
        </authorList>
    </citation>
    <scope>NUCLEOTIDE SEQUENCE [LARGE SCALE GENOMIC DNA]</scope>
    <source>
        <strain evidence="2 3">CCMP1335</strain>
    </source>
</reference>
<proteinExistence type="predicted"/>
<reference evidence="2 3" key="1">
    <citation type="journal article" date="2004" name="Science">
        <title>The genome of the diatom Thalassiosira pseudonana: ecology, evolution, and metabolism.</title>
        <authorList>
            <person name="Armbrust E.V."/>
            <person name="Berges J.A."/>
            <person name="Bowler C."/>
            <person name="Green B.R."/>
            <person name="Martinez D."/>
            <person name="Putnam N.H."/>
            <person name="Zhou S."/>
            <person name="Allen A.E."/>
            <person name="Apt K.E."/>
            <person name="Bechner M."/>
            <person name="Brzezinski M.A."/>
            <person name="Chaal B.K."/>
            <person name="Chiovitti A."/>
            <person name="Davis A.K."/>
            <person name="Demarest M.S."/>
            <person name="Detter J.C."/>
            <person name="Glavina T."/>
            <person name="Goodstein D."/>
            <person name="Hadi M.Z."/>
            <person name="Hellsten U."/>
            <person name="Hildebrand M."/>
            <person name="Jenkins B.D."/>
            <person name="Jurka J."/>
            <person name="Kapitonov V.V."/>
            <person name="Kroger N."/>
            <person name="Lau W.W."/>
            <person name="Lane T.W."/>
            <person name="Larimer F.W."/>
            <person name="Lippmeier J.C."/>
            <person name="Lucas S."/>
            <person name="Medina M."/>
            <person name="Montsant A."/>
            <person name="Obornik M."/>
            <person name="Parker M.S."/>
            <person name="Palenik B."/>
            <person name="Pazour G.J."/>
            <person name="Richardson P.M."/>
            <person name="Rynearson T.A."/>
            <person name="Saito M.A."/>
            <person name="Schwartz D.C."/>
            <person name="Thamatrakoln K."/>
            <person name="Valentin K."/>
            <person name="Vardi A."/>
            <person name="Wilkerson F.P."/>
            <person name="Rokhsar D.S."/>
        </authorList>
    </citation>
    <scope>NUCLEOTIDE SEQUENCE [LARGE SCALE GENOMIC DNA]</scope>
    <source>
        <strain evidence="2 3">CCMP1335</strain>
    </source>
</reference>
<accession>B8BY80</accession>
<dbReference type="InParanoid" id="B8BY80"/>
<protein>
    <submittedName>
        <fullName evidence="2">Uncharacterized protein</fullName>
    </submittedName>
</protein>
<feature type="region of interest" description="Disordered" evidence="1">
    <location>
        <begin position="1"/>
        <end position="62"/>
    </location>
</feature>
<gene>
    <name evidence="2" type="ORF">THAPSDRAFT_3592</name>
</gene>
<dbReference type="GeneID" id="7441918"/>
<dbReference type="RefSeq" id="XP_002288893.1">
    <property type="nucleotide sequence ID" value="XM_002288857.1"/>
</dbReference>
<evidence type="ECO:0000313" key="2">
    <source>
        <dbReference type="EMBL" id="EED94329.1"/>
    </source>
</evidence>
<sequence>MESSSIAALPRKDQSQPSANDPPPPPPAQLEVDTEKPTPSNDSTSDTTNASSTTQQLPPEYQLHEVDLTDPDMDPLEYTFRRYVPVPKAYFWETANESNQFHQNLPLRIKLWHNTIYYLGVCLKKAEAGGEIVANVLGLNSGEFDYVTSTMSEEQWARSRESSERRIGERRAKEEEKQVRMEKERVEEEVVKDVGLSSRDVL</sequence>
<evidence type="ECO:0000313" key="3">
    <source>
        <dbReference type="Proteomes" id="UP000001449"/>
    </source>
</evidence>
<name>B8BY80_THAPS</name>
<dbReference type="EMBL" id="CM000640">
    <property type="protein sequence ID" value="EED94329.1"/>
    <property type="molecule type" value="Genomic_DNA"/>
</dbReference>